<dbReference type="Proteomes" id="UP000190037">
    <property type="component" value="Unassembled WGS sequence"/>
</dbReference>
<dbReference type="EMBL" id="MWQN01000003">
    <property type="protein sequence ID" value="OPC78226.1"/>
    <property type="molecule type" value="Genomic_DNA"/>
</dbReference>
<organism evidence="5 6">
    <name type="scientific">Embleya scabrispora</name>
    <dbReference type="NCBI Taxonomy" id="159449"/>
    <lineage>
        <taxon>Bacteria</taxon>
        <taxon>Bacillati</taxon>
        <taxon>Actinomycetota</taxon>
        <taxon>Actinomycetes</taxon>
        <taxon>Kitasatosporales</taxon>
        <taxon>Streptomycetaceae</taxon>
        <taxon>Embleya</taxon>
    </lineage>
</organism>
<dbReference type="GO" id="GO:0016301">
    <property type="term" value="F:kinase activity"/>
    <property type="evidence" value="ECO:0007669"/>
    <property type="project" value="UniProtKB-KW"/>
</dbReference>
<dbReference type="OrthoDB" id="7946249at2"/>
<evidence type="ECO:0000256" key="1">
    <source>
        <dbReference type="ARBA" id="ARBA00022679"/>
    </source>
</evidence>
<dbReference type="RefSeq" id="WP_078981322.1">
    <property type="nucleotide sequence ID" value="NZ_MWQN01000003.1"/>
</dbReference>
<dbReference type="GO" id="GO:0005829">
    <property type="term" value="C:cytosol"/>
    <property type="evidence" value="ECO:0007669"/>
    <property type="project" value="TreeGrafter"/>
</dbReference>
<sequence length="318" mass="32061">MPHTFDLLVLGDANPDVVVGPLDRPLAFGQHEHLVPTGLLTLGGSGAITACGAARLGLSVAIAGRIGDDDAGRFVRAALADRGVDTSALRVDPSLPTPLTTVLTRTDGDRAIVTAPGTLAVTGPDDVPAELLRRSRHVHASSYFLMPRLARALPELLRIARAAGAGTSLDTNDDPAGHWDAGGLAAVLPAVDYLLPNAQEARALAGSPAASTEQAAARLAGHGPVVVVKDGGAGAFAYDGADVLRTRGVPAEPVDTVGAGDSFDAGLIAALLAGEPLARALDFAAACGALSTRATGGTAAQPTRDEALDALARNGKNQ</sequence>
<accession>A0A1T3NN29</accession>
<dbReference type="PANTHER" id="PTHR10584">
    <property type="entry name" value="SUGAR KINASE"/>
    <property type="match status" value="1"/>
</dbReference>
<dbReference type="PANTHER" id="PTHR10584:SF166">
    <property type="entry name" value="RIBOKINASE"/>
    <property type="match status" value="1"/>
</dbReference>
<dbReference type="InterPro" id="IPR029056">
    <property type="entry name" value="Ribokinase-like"/>
</dbReference>
<dbReference type="InterPro" id="IPR002173">
    <property type="entry name" value="Carboh/pur_kinase_PfkB_CS"/>
</dbReference>
<evidence type="ECO:0000313" key="5">
    <source>
        <dbReference type="EMBL" id="OPC78226.1"/>
    </source>
</evidence>
<proteinExistence type="predicted"/>
<comment type="caution">
    <text evidence="5">The sequence shown here is derived from an EMBL/GenBank/DDBJ whole genome shotgun (WGS) entry which is preliminary data.</text>
</comment>
<dbReference type="SUPFAM" id="SSF53613">
    <property type="entry name" value="Ribokinase-like"/>
    <property type="match status" value="1"/>
</dbReference>
<name>A0A1T3NN29_9ACTN</name>
<evidence type="ECO:0000256" key="2">
    <source>
        <dbReference type="ARBA" id="ARBA00022777"/>
    </source>
</evidence>
<dbReference type="STRING" id="159449.B4N89_39280"/>
<gene>
    <name evidence="5" type="ORF">B4N89_39280</name>
</gene>
<keyword evidence="2 5" id="KW-0418">Kinase</keyword>
<feature type="domain" description="Carbohydrate kinase PfkB" evidence="4">
    <location>
        <begin position="8"/>
        <end position="303"/>
    </location>
</feature>
<evidence type="ECO:0000256" key="3">
    <source>
        <dbReference type="SAM" id="MobiDB-lite"/>
    </source>
</evidence>
<dbReference type="CDD" id="cd01166">
    <property type="entry name" value="KdgK"/>
    <property type="match status" value="1"/>
</dbReference>
<keyword evidence="6" id="KW-1185">Reference proteome</keyword>
<protein>
    <submittedName>
        <fullName evidence="5">Carbohydrate kinase family protein</fullName>
    </submittedName>
</protein>
<dbReference type="Pfam" id="PF00294">
    <property type="entry name" value="PfkB"/>
    <property type="match status" value="1"/>
</dbReference>
<dbReference type="InterPro" id="IPR011611">
    <property type="entry name" value="PfkB_dom"/>
</dbReference>
<dbReference type="PROSITE" id="PS00584">
    <property type="entry name" value="PFKB_KINASES_2"/>
    <property type="match status" value="1"/>
</dbReference>
<dbReference type="AlphaFoldDB" id="A0A1T3NN29"/>
<evidence type="ECO:0000313" key="6">
    <source>
        <dbReference type="Proteomes" id="UP000190037"/>
    </source>
</evidence>
<reference evidence="5 6" key="1">
    <citation type="submission" date="2017-03" db="EMBL/GenBank/DDBJ databases">
        <title>Draft genome sequence of Streptomyces scabrisporus NF3, endophyte isolated from Amphipterygium adstringens.</title>
        <authorList>
            <person name="Vazquez M."/>
            <person name="Ceapa C.D."/>
            <person name="Rodriguez Luna D."/>
            <person name="Sanchez Esquivel S."/>
        </authorList>
    </citation>
    <scope>NUCLEOTIDE SEQUENCE [LARGE SCALE GENOMIC DNA]</scope>
    <source>
        <strain evidence="5 6">NF3</strain>
    </source>
</reference>
<keyword evidence="1" id="KW-0808">Transferase</keyword>
<feature type="region of interest" description="Disordered" evidence="3">
    <location>
        <begin position="294"/>
        <end position="318"/>
    </location>
</feature>
<evidence type="ECO:0000259" key="4">
    <source>
        <dbReference type="Pfam" id="PF00294"/>
    </source>
</evidence>
<dbReference type="Gene3D" id="3.40.1190.20">
    <property type="match status" value="1"/>
</dbReference>